<dbReference type="EMBL" id="LT629758">
    <property type="protein sequence ID" value="SDT78657.1"/>
    <property type="molecule type" value="Genomic_DNA"/>
</dbReference>
<protein>
    <recommendedName>
        <fullName evidence="3">DUF559 domain-containing protein</fullName>
    </recommendedName>
</protein>
<reference evidence="1 2" key="1">
    <citation type="submission" date="2016-10" db="EMBL/GenBank/DDBJ databases">
        <authorList>
            <person name="de Groot N.N."/>
        </authorList>
    </citation>
    <scope>NUCLEOTIDE SEQUENCE [LARGE SCALE GENOMIC DNA]</scope>
    <source>
        <strain evidence="1 2">DSM 43941</strain>
    </source>
</reference>
<dbReference type="RefSeq" id="WP_231953769.1">
    <property type="nucleotide sequence ID" value="NZ_BOMJ01000031.1"/>
</dbReference>
<proteinExistence type="predicted"/>
<keyword evidence="2" id="KW-1185">Reference proteome</keyword>
<dbReference type="STRING" id="113562.SAMN04489716_8463"/>
<sequence>MRLGRICERGVMVTSGNPDDGSFARVSSQQSGILTTPQAVELLGRGIVRGHVRAGRWRSICRGIVMTSNGSLSPPQHLWVALLAAGPEAVLSGTTALTEAGVRGIRTGALRILVPADRKVSLCFPVMPGEMPSVRVTRTRVLPGEHRQAGSPPRVTTARALVDAAVWAQSGDAARTIIAMTFQQRKVLPEEVFEVLAMRRRLPRAKLIEQTVLDMAGGSLSLSEIDFKELCRSNRIPAPDRQVRRRDAAGRMRFLDVYWQKWRVHAEVDGSHHMETRHWIDDMLRQNQLWIAGDRLLRFPAGLVRSRPELVAGQLRAALEAAGWQSAW</sequence>
<dbReference type="AlphaFoldDB" id="A0A1H2D7W8"/>
<evidence type="ECO:0008006" key="3">
    <source>
        <dbReference type="Google" id="ProtNLM"/>
    </source>
</evidence>
<accession>A0A1H2D7W8</accession>
<evidence type="ECO:0000313" key="1">
    <source>
        <dbReference type="EMBL" id="SDT78657.1"/>
    </source>
</evidence>
<organism evidence="1 2">
    <name type="scientific">Actinoplanes derwentensis</name>
    <dbReference type="NCBI Taxonomy" id="113562"/>
    <lineage>
        <taxon>Bacteria</taxon>
        <taxon>Bacillati</taxon>
        <taxon>Actinomycetota</taxon>
        <taxon>Actinomycetes</taxon>
        <taxon>Micromonosporales</taxon>
        <taxon>Micromonosporaceae</taxon>
        <taxon>Actinoplanes</taxon>
    </lineage>
</organism>
<name>A0A1H2D7W8_9ACTN</name>
<evidence type="ECO:0000313" key="2">
    <source>
        <dbReference type="Proteomes" id="UP000198688"/>
    </source>
</evidence>
<dbReference type="Proteomes" id="UP000198688">
    <property type="component" value="Chromosome I"/>
</dbReference>
<gene>
    <name evidence="1" type="ORF">SAMN04489716_8463</name>
</gene>